<name>A0A9E7P8Q9_ACIBZ</name>
<evidence type="ECO:0000313" key="1">
    <source>
        <dbReference type="EMBL" id="UUN96470.1"/>
    </source>
</evidence>
<organism evidence="1 2">
    <name type="scientific">Acinetobacter bereziniae</name>
    <name type="common">Acinetobacter genomosp. 10</name>
    <dbReference type="NCBI Taxonomy" id="106648"/>
    <lineage>
        <taxon>Bacteria</taxon>
        <taxon>Pseudomonadati</taxon>
        <taxon>Pseudomonadota</taxon>
        <taxon>Gammaproteobacteria</taxon>
        <taxon>Moraxellales</taxon>
        <taxon>Moraxellaceae</taxon>
        <taxon>Acinetobacter</taxon>
    </lineage>
</organism>
<sequence length="88" mass="10878">MPLCIYEIVLQDEKFQLHKLVKVKDTIYNPIHKNESFMWFWIYSDTSEFFYFDLWNELDHAEIGQYIRYKKNIFKVVSINNNKKINYS</sequence>
<reference evidence="1" key="1">
    <citation type="submission" date="2022-02" db="EMBL/GenBank/DDBJ databases">
        <title>Characterization of Tn125 harboring carbapenem-resistant Acinetobacter bereziniae clinical isolates.</title>
        <authorList>
            <person name="Wong N.-K."/>
            <person name="Pan Q."/>
        </authorList>
    </citation>
    <scope>NUCLEOTIDE SEQUENCE</scope>
    <source>
        <strain evidence="1">GD03393</strain>
    </source>
</reference>
<proteinExistence type="predicted"/>
<dbReference type="AlphaFoldDB" id="A0A9E7P8Q9"/>
<protein>
    <submittedName>
        <fullName evidence="1">Uncharacterized protein</fullName>
    </submittedName>
</protein>
<dbReference type="Proteomes" id="UP000644140">
    <property type="component" value="Chromosome"/>
</dbReference>
<dbReference type="EMBL" id="CP092085">
    <property type="protein sequence ID" value="UUN96470.1"/>
    <property type="molecule type" value="Genomic_DNA"/>
</dbReference>
<evidence type="ECO:0000313" key="2">
    <source>
        <dbReference type="Proteomes" id="UP000644140"/>
    </source>
</evidence>
<accession>A0A9E7P8Q9</accession>
<gene>
    <name evidence="1" type="ORF">I9054_013920</name>
</gene>